<name>A0A6N8FBA5_9GAMM</name>
<sequence>MSEPIMKITDGSSEAKVYFDQIGISIISGIVTVGITHKQLSNYFANVDQINSGFMTGNRNSERINFILGGAAMSITNEDFEAFKLKHSKFLERSDR</sequence>
<keyword evidence="2" id="KW-1185">Reference proteome</keyword>
<organism evidence="1 2">
    <name type="scientific">Psychrosphaera haliotis</name>
    <dbReference type="NCBI Taxonomy" id="555083"/>
    <lineage>
        <taxon>Bacteria</taxon>
        <taxon>Pseudomonadati</taxon>
        <taxon>Pseudomonadota</taxon>
        <taxon>Gammaproteobacteria</taxon>
        <taxon>Alteromonadales</taxon>
        <taxon>Pseudoalteromonadaceae</taxon>
        <taxon>Psychrosphaera</taxon>
    </lineage>
</organism>
<evidence type="ECO:0000313" key="1">
    <source>
        <dbReference type="EMBL" id="MUH72799.1"/>
    </source>
</evidence>
<gene>
    <name evidence="1" type="ORF">GNP35_10025</name>
</gene>
<dbReference type="Proteomes" id="UP000439994">
    <property type="component" value="Unassembled WGS sequence"/>
</dbReference>
<reference evidence="1 2" key="1">
    <citation type="submission" date="2019-11" db="EMBL/GenBank/DDBJ databases">
        <title>P. haliotis isolates from Z. marina roots.</title>
        <authorList>
            <person name="Cohen M."/>
            <person name="Jospin G."/>
            <person name="Eisen J.A."/>
            <person name="Coil D.A."/>
        </authorList>
    </citation>
    <scope>NUCLEOTIDE SEQUENCE [LARGE SCALE GENOMIC DNA]</scope>
    <source>
        <strain evidence="1 2">UCD-MCMsp1aY</strain>
    </source>
</reference>
<proteinExistence type="predicted"/>
<dbReference type="RefSeq" id="WP_155695950.1">
    <property type="nucleotide sequence ID" value="NZ_WOCD01000003.1"/>
</dbReference>
<protein>
    <submittedName>
        <fullName evidence="1">Uncharacterized protein</fullName>
    </submittedName>
</protein>
<comment type="caution">
    <text evidence="1">The sequence shown here is derived from an EMBL/GenBank/DDBJ whole genome shotgun (WGS) entry which is preliminary data.</text>
</comment>
<accession>A0A6N8FBA5</accession>
<evidence type="ECO:0000313" key="2">
    <source>
        <dbReference type="Proteomes" id="UP000439994"/>
    </source>
</evidence>
<dbReference type="EMBL" id="WOCD01000003">
    <property type="protein sequence ID" value="MUH72799.1"/>
    <property type="molecule type" value="Genomic_DNA"/>
</dbReference>
<dbReference type="AlphaFoldDB" id="A0A6N8FBA5"/>